<feature type="region of interest" description="Disordered" evidence="3">
    <location>
        <begin position="340"/>
        <end position="368"/>
    </location>
</feature>
<evidence type="ECO:0000313" key="6">
    <source>
        <dbReference type="Proteomes" id="UP000233200"/>
    </source>
</evidence>
<dbReference type="SUPFAM" id="SSF50729">
    <property type="entry name" value="PH domain-like"/>
    <property type="match status" value="1"/>
</dbReference>
<dbReference type="GO" id="GO:0035591">
    <property type="term" value="F:signaling adaptor activity"/>
    <property type="evidence" value="ECO:0007669"/>
    <property type="project" value="InterPro"/>
</dbReference>
<feature type="domain" description="SH2" evidence="4">
    <location>
        <begin position="195"/>
        <end position="295"/>
    </location>
</feature>
<dbReference type="InterPro" id="IPR035878">
    <property type="entry name" value="STAP2_SH2"/>
</dbReference>
<dbReference type="InterPro" id="IPR036860">
    <property type="entry name" value="SH2_dom_sf"/>
</dbReference>
<dbReference type="InterPro" id="IPR039111">
    <property type="entry name" value="STAP1/STAP2"/>
</dbReference>
<organism evidence="5 6">
    <name type="scientific">Rhinopithecus roxellana</name>
    <name type="common">Golden snub-nosed monkey</name>
    <name type="synonym">Pygathrix roxellana</name>
    <dbReference type="NCBI Taxonomy" id="61622"/>
    <lineage>
        <taxon>Eukaryota</taxon>
        <taxon>Metazoa</taxon>
        <taxon>Chordata</taxon>
        <taxon>Craniata</taxon>
        <taxon>Vertebrata</taxon>
        <taxon>Euteleostomi</taxon>
        <taxon>Mammalia</taxon>
        <taxon>Eutheria</taxon>
        <taxon>Euarchontoglires</taxon>
        <taxon>Primates</taxon>
        <taxon>Haplorrhini</taxon>
        <taxon>Catarrhini</taxon>
        <taxon>Cercopithecidae</taxon>
        <taxon>Colobinae</taxon>
        <taxon>Rhinopithecus</taxon>
    </lineage>
</organism>
<dbReference type="STRING" id="61622.ENSRROP00000014385"/>
<feature type="region of interest" description="Disordered" evidence="3">
    <location>
        <begin position="440"/>
        <end position="467"/>
    </location>
</feature>
<dbReference type="CDD" id="cd10404">
    <property type="entry name" value="SH2_STAP2"/>
    <property type="match status" value="1"/>
</dbReference>
<dbReference type="PANTHER" id="PTHR16186:SF11">
    <property type="entry name" value="SIGNAL-TRANSDUCING ADAPTOR PROTEIN 2"/>
    <property type="match status" value="1"/>
</dbReference>
<dbReference type="FunFam" id="3.30.505.10:FF:000076">
    <property type="entry name" value="Signal transducing adaptor family member 2"/>
    <property type="match status" value="1"/>
</dbReference>
<dbReference type="InterPro" id="IPR011993">
    <property type="entry name" value="PH-like_dom_sf"/>
</dbReference>
<dbReference type="GeneTree" id="ENSGT00530000063841"/>
<dbReference type="Gene3D" id="2.30.29.30">
    <property type="entry name" value="Pleckstrin-homology domain (PH domain)/Phosphotyrosine-binding domain (PTB)"/>
    <property type="match status" value="1"/>
</dbReference>
<name>A0A2K6PCX8_RHIRO</name>
<reference evidence="5" key="1">
    <citation type="submission" date="2025-08" db="UniProtKB">
        <authorList>
            <consortium name="Ensembl"/>
        </authorList>
    </citation>
    <scope>IDENTIFICATION</scope>
</reference>
<accession>A0A2K6PCX8</accession>
<feature type="compositionally biased region" description="Polar residues" evidence="3">
    <location>
        <begin position="442"/>
        <end position="458"/>
    </location>
</feature>
<dbReference type="SUPFAM" id="SSF55550">
    <property type="entry name" value="SH2 domain"/>
    <property type="match status" value="1"/>
</dbReference>
<dbReference type="PANTHER" id="PTHR16186">
    <property type="entry name" value="SIGNAL-TRANSDUCING ADAPTOR PROTEIN-RELATED"/>
    <property type="match status" value="1"/>
</dbReference>
<dbReference type="AlphaFoldDB" id="A0A2K6PCX8"/>
<sequence length="514" mass="56845">MDGTPLNQLVQLTPRAPTSIDWRGLLWVLHHVKVPSGPFSEENGYPEAGLWVGRVSLRRQHLIRNSRQEVIKIWGQHGRAQSVQRPRGKTEHMRGTQPGHLTSSFCTSCPQDYKKFWAGLQGLTIYFYNSNRDFQHVEKLNLGAFEKLTDEIPWGSSRDPGTHFSLVLRNQEIKFKVGPSLRVPSNLTLLPGHLYMMAEVLAKEEARRALEIPSCFLKVSRLEAQLLLERYPECGNLLLRPSGDGADGVSVTTRQMHNGTHVVRHYKVKREGPKYVIDVEEPFSCTSLDAVVNYFVSHTKKALVPFLLDEDYEKVLGYVEADKENGESVWVAPSALGPGPAPCTGGPKPLPPTSVQDKLPLLPPLPPLPNQEENYVTPIGDAPVVDYENQDVASSSRPVIVKPKKLPKAPAKLPKPPVGPKPVGKGFHHVAQAGIERLTSRDPPTSASQSAGITSVSHRTWPHLSSLPEPRVFNGGLARKLPASSAQPLFPTAGLADMTAELQKKLEKRRALEH</sequence>
<evidence type="ECO:0000256" key="1">
    <source>
        <dbReference type="ARBA" id="ARBA00022999"/>
    </source>
</evidence>
<reference evidence="5" key="2">
    <citation type="submission" date="2025-09" db="UniProtKB">
        <authorList>
            <consortium name="Ensembl"/>
        </authorList>
    </citation>
    <scope>IDENTIFICATION</scope>
</reference>
<dbReference type="Gene3D" id="3.30.505.10">
    <property type="entry name" value="SH2 domain"/>
    <property type="match status" value="1"/>
</dbReference>
<dbReference type="Ensembl" id="ENSRROT00000038514.1">
    <property type="protein sequence ID" value="ENSRROP00000014385.1"/>
    <property type="gene ID" value="ENSRROG00000031412.1"/>
</dbReference>
<keyword evidence="6" id="KW-1185">Reference proteome</keyword>
<dbReference type="PROSITE" id="PS50001">
    <property type="entry name" value="SH2"/>
    <property type="match status" value="1"/>
</dbReference>
<proteinExistence type="predicted"/>
<dbReference type="Proteomes" id="UP000233200">
    <property type="component" value="Unplaced"/>
</dbReference>
<protein>
    <submittedName>
        <fullName evidence="5">Signal transducing adaptor family member 2</fullName>
    </submittedName>
</protein>
<gene>
    <name evidence="5" type="primary">STAP2</name>
</gene>
<keyword evidence="1 2" id="KW-0727">SH2 domain</keyword>
<dbReference type="PRINTS" id="PR02045">
    <property type="entry name" value="F138DOMAIN"/>
</dbReference>
<evidence type="ECO:0000259" key="4">
    <source>
        <dbReference type="PROSITE" id="PS50001"/>
    </source>
</evidence>
<evidence type="ECO:0000313" key="5">
    <source>
        <dbReference type="Ensembl" id="ENSRROP00000014385.1"/>
    </source>
</evidence>
<evidence type="ECO:0000256" key="3">
    <source>
        <dbReference type="SAM" id="MobiDB-lite"/>
    </source>
</evidence>
<dbReference type="InterPro" id="IPR000980">
    <property type="entry name" value="SH2"/>
</dbReference>
<evidence type="ECO:0000256" key="2">
    <source>
        <dbReference type="PROSITE-ProRule" id="PRU00191"/>
    </source>
</evidence>